<accession>A0ABY4QYP5</accession>
<reference evidence="9" key="2">
    <citation type="submission" date="2022-05" db="EMBL/GenBank/DDBJ databases">
        <authorList>
            <person name="Kim J.-S."/>
            <person name="Lee K."/>
            <person name="Suh M."/>
            <person name="Eom M."/>
            <person name="Kim J.-S."/>
            <person name="Kim D.-S."/>
            <person name="Ko S.-H."/>
            <person name="Shin Y."/>
            <person name="Lee J.-S."/>
        </authorList>
    </citation>
    <scope>NUCLEOTIDE SEQUENCE</scope>
    <source>
        <strain evidence="9">N237</strain>
    </source>
</reference>
<reference evidence="9" key="1">
    <citation type="journal article" date="2018" name="Int. J. Syst. Evol. Microbiol.">
        <title>Jatrophihabitans telluris sp. nov., isolated from sediment soil of lava forest wetlands and the emended description of the genus Jatrophihabitans.</title>
        <authorList>
            <person name="Lee K.C."/>
            <person name="Suh M.K."/>
            <person name="Eom M.K."/>
            <person name="Kim K.K."/>
            <person name="Kim J.S."/>
            <person name="Kim D.S."/>
            <person name="Ko S.H."/>
            <person name="Shin Y.K."/>
            <person name="Lee J.S."/>
        </authorList>
    </citation>
    <scope>NUCLEOTIDE SEQUENCE</scope>
    <source>
        <strain evidence="9">N237</strain>
    </source>
</reference>
<protein>
    <submittedName>
        <fullName evidence="9">Phosphatidylglycerol lysyltransferase domain-containing protein</fullName>
    </submittedName>
</protein>
<feature type="transmembrane region" description="Helical" evidence="7">
    <location>
        <begin position="155"/>
        <end position="177"/>
    </location>
</feature>
<evidence type="ECO:0000256" key="2">
    <source>
        <dbReference type="ARBA" id="ARBA00022475"/>
    </source>
</evidence>
<evidence type="ECO:0000313" key="9">
    <source>
        <dbReference type="EMBL" id="UQX88758.1"/>
    </source>
</evidence>
<proteinExistence type="predicted"/>
<dbReference type="PANTHER" id="PTHR34697:SF2">
    <property type="entry name" value="PHOSPHATIDYLGLYCEROL LYSYLTRANSFERASE"/>
    <property type="match status" value="1"/>
</dbReference>
<dbReference type="InterPro" id="IPR024320">
    <property type="entry name" value="LPG_synthase_C"/>
</dbReference>
<keyword evidence="5 7" id="KW-0472">Membrane</keyword>
<feature type="domain" description="Phosphatidylglycerol lysyltransferase C-terminal" evidence="8">
    <location>
        <begin position="257"/>
        <end position="556"/>
    </location>
</feature>
<feature type="transmembrane region" description="Helical" evidence="7">
    <location>
        <begin position="34"/>
        <end position="56"/>
    </location>
</feature>
<feature type="region of interest" description="Disordered" evidence="6">
    <location>
        <begin position="1"/>
        <end position="20"/>
    </location>
</feature>
<sequence length="590" mass="65589">MQPEVRPSAPVSKPEERPSRFAGSKFGRDYYDRVPGIVATVTSITGFLNLVLALMPRERDHLHQIHDYLPASISAGAASVLAVSGLLLWRLGTMLRRRKRRAWVGALTIYAVLVVAHIGNGTFIAAGVSFVLFLLLATTGSRFRAKADPVSRWVALKIAVQFELVAVVWGMLLLTLASNRRFAFPPSVWQKVQEVLWGLIGVDGPVRYSARSERFQDVLHATLGAFSLITVVIVVLLILRPAEPIGGLSAQDESKLRELLAKQGARDSLGYFALRREKRVVWSPTGKAAITGRVVNGVFLVSGDPIGDPEAWPGAIAEYMKQIREYGWVPAVIGCSEQGATVFRREADLSAIELGDEAIVRPCEFSLDGRPMRGVRQACTRVQRAGYEVQVRRASSVSREEFHQLDRAAASWRGDEVERGFSMALSRLGDPADDQCVVATATQGGQLKGLLNFVPWGPDGLSLDLMRRDRGADNGLNEFMIVQVIEQASDKLGVDRISLNFAVFRDAIERGERIGAGPILRAWRWILVFASRWWQIESLYRFNVKFRPEWEPRFLSYPSTRDLPRIAVAALEAEAFITRPHRLKRLVGRA</sequence>
<dbReference type="Proteomes" id="UP001056336">
    <property type="component" value="Chromosome"/>
</dbReference>
<feature type="transmembrane region" description="Helical" evidence="7">
    <location>
        <begin position="68"/>
        <end position="89"/>
    </location>
</feature>
<dbReference type="Pfam" id="PF09924">
    <property type="entry name" value="LPG_synthase_C"/>
    <property type="match status" value="1"/>
</dbReference>
<feature type="transmembrane region" description="Helical" evidence="7">
    <location>
        <begin position="218"/>
        <end position="239"/>
    </location>
</feature>
<dbReference type="InterPro" id="IPR051211">
    <property type="entry name" value="PG_lysyltransferase"/>
</dbReference>
<gene>
    <name evidence="9" type="ORF">M6D93_01850</name>
</gene>
<dbReference type="EMBL" id="CP097332">
    <property type="protein sequence ID" value="UQX88758.1"/>
    <property type="molecule type" value="Genomic_DNA"/>
</dbReference>
<evidence type="ECO:0000256" key="4">
    <source>
        <dbReference type="ARBA" id="ARBA00022989"/>
    </source>
</evidence>
<evidence type="ECO:0000259" key="8">
    <source>
        <dbReference type="Pfam" id="PF09924"/>
    </source>
</evidence>
<evidence type="ECO:0000256" key="1">
    <source>
        <dbReference type="ARBA" id="ARBA00004651"/>
    </source>
</evidence>
<evidence type="ECO:0000313" key="10">
    <source>
        <dbReference type="Proteomes" id="UP001056336"/>
    </source>
</evidence>
<keyword evidence="3 7" id="KW-0812">Transmembrane</keyword>
<keyword evidence="2" id="KW-1003">Cell membrane</keyword>
<name>A0ABY4QYP5_9ACTN</name>
<keyword evidence="10" id="KW-1185">Reference proteome</keyword>
<dbReference type="RefSeq" id="WP_249772469.1">
    <property type="nucleotide sequence ID" value="NZ_CP097332.1"/>
</dbReference>
<evidence type="ECO:0000256" key="7">
    <source>
        <dbReference type="SAM" id="Phobius"/>
    </source>
</evidence>
<organism evidence="9 10">
    <name type="scientific">Jatrophihabitans telluris</name>
    <dbReference type="NCBI Taxonomy" id="2038343"/>
    <lineage>
        <taxon>Bacteria</taxon>
        <taxon>Bacillati</taxon>
        <taxon>Actinomycetota</taxon>
        <taxon>Actinomycetes</taxon>
        <taxon>Jatrophihabitantales</taxon>
        <taxon>Jatrophihabitantaceae</taxon>
        <taxon>Jatrophihabitans</taxon>
    </lineage>
</organism>
<dbReference type="PANTHER" id="PTHR34697">
    <property type="entry name" value="PHOSPHATIDYLGLYCEROL LYSYLTRANSFERASE"/>
    <property type="match status" value="1"/>
</dbReference>
<comment type="subcellular location">
    <subcellularLocation>
        <location evidence="1">Cell membrane</location>
        <topology evidence="1">Multi-pass membrane protein</topology>
    </subcellularLocation>
</comment>
<evidence type="ECO:0000256" key="6">
    <source>
        <dbReference type="SAM" id="MobiDB-lite"/>
    </source>
</evidence>
<evidence type="ECO:0000256" key="5">
    <source>
        <dbReference type="ARBA" id="ARBA00023136"/>
    </source>
</evidence>
<keyword evidence="4 7" id="KW-1133">Transmembrane helix</keyword>
<feature type="transmembrane region" description="Helical" evidence="7">
    <location>
        <begin position="124"/>
        <end position="143"/>
    </location>
</feature>
<evidence type="ECO:0000256" key="3">
    <source>
        <dbReference type="ARBA" id="ARBA00022692"/>
    </source>
</evidence>